<accession>A0ABU5G9D4</accession>
<dbReference type="EMBL" id="JAWNGA010000001">
    <property type="protein sequence ID" value="MDY5132248.1"/>
    <property type="molecule type" value="Genomic_DNA"/>
</dbReference>
<dbReference type="Pfam" id="PF25310">
    <property type="entry name" value="VG15"/>
    <property type="match status" value="1"/>
</dbReference>
<protein>
    <recommendedName>
        <fullName evidence="4">Bacterial EndoU nuclease domain-containing protein</fullName>
    </recommendedName>
</protein>
<dbReference type="InterPro" id="IPR057369">
    <property type="entry name" value="VG15"/>
</dbReference>
<sequence>MASEKQIQTYRKAQKLLEDALKKDLQALWDKTSSLSPADTSVFLQEAIPLLVDKYGVMVATVAVNWFEQLTGEKGFVPSSYRREAWEISTRWALSKLGEENTSRQEIFNRLVGSTLRHVRQHGRDTIDTSVCEYKDVFYARKIVGETCDFCLILASRGPVYGSEKSAGGEGNKYHDNCDCLPIPVKGKWVPNSGSPMGVSWVGEDPSYDFMRLYVKEYRPFWRKNDTIQDVTRRRARAHAENRILGKPGRLKSSKNKPKPITRGAGGGGKTPNIPSVEGITPPPWLNEDALDKVVKGRIWMDMRGVGTLKGGHEAGRGWIGKTEFPETWSRQDIRRAIILTWSNPDVQQTLGDAVVCRKEIDGVVVHVHVWGKELSNFNAAYPICGEGVYKNTIAGRIKVPMKADWREEW</sequence>
<evidence type="ECO:0000313" key="3">
    <source>
        <dbReference type="Proteomes" id="UP001275049"/>
    </source>
</evidence>
<feature type="region of interest" description="Disordered" evidence="1">
    <location>
        <begin position="246"/>
        <end position="282"/>
    </location>
</feature>
<comment type="caution">
    <text evidence="2">The sequence shown here is derived from an EMBL/GenBank/DDBJ whole genome shotgun (WGS) entry which is preliminary data.</text>
</comment>
<name>A0ABU5G9D4_9ACTO</name>
<evidence type="ECO:0008006" key="4">
    <source>
        <dbReference type="Google" id="ProtNLM"/>
    </source>
</evidence>
<evidence type="ECO:0000313" key="2">
    <source>
        <dbReference type="EMBL" id="MDY5132248.1"/>
    </source>
</evidence>
<evidence type="ECO:0000256" key="1">
    <source>
        <dbReference type="SAM" id="MobiDB-lite"/>
    </source>
</evidence>
<proteinExistence type="predicted"/>
<feature type="compositionally biased region" description="Basic residues" evidence="1">
    <location>
        <begin position="249"/>
        <end position="260"/>
    </location>
</feature>
<organism evidence="2 3">
    <name type="scientific">Actinotignum urinale</name>
    <dbReference type="NCBI Taxonomy" id="190146"/>
    <lineage>
        <taxon>Bacteria</taxon>
        <taxon>Bacillati</taxon>
        <taxon>Actinomycetota</taxon>
        <taxon>Actinomycetes</taxon>
        <taxon>Actinomycetales</taxon>
        <taxon>Actinomycetaceae</taxon>
        <taxon>Actinotignum</taxon>
    </lineage>
</organism>
<reference evidence="2 3" key="1">
    <citation type="submission" date="2023-10" db="EMBL/GenBank/DDBJ databases">
        <title>Whole Genome based description of the genera Actinobaculum and Actinotignum reveals a complex phylogenetic relationship within the species included in the genus Actinotignum.</title>
        <authorList>
            <person name="Jensen C.S."/>
            <person name="Dargis R."/>
            <person name="Kemp M."/>
            <person name="Christensen J.J."/>
        </authorList>
    </citation>
    <scope>NUCLEOTIDE SEQUENCE [LARGE SCALE GENOMIC DNA]</scope>
    <source>
        <strain evidence="2 3">SLA_B974</strain>
    </source>
</reference>
<dbReference type="Proteomes" id="UP001275049">
    <property type="component" value="Unassembled WGS sequence"/>
</dbReference>
<dbReference type="RefSeq" id="WP_320754798.1">
    <property type="nucleotide sequence ID" value="NZ_JAWNGA010000001.1"/>
</dbReference>
<gene>
    <name evidence="2" type="ORF">R6G86_00630</name>
</gene>
<keyword evidence="3" id="KW-1185">Reference proteome</keyword>